<evidence type="ECO:0000313" key="2">
    <source>
        <dbReference type="EMBL" id="PCI93463.1"/>
    </source>
</evidence>
<protein>
    <recommendedName>
        <fullName evidence="4">DUF3347 domain-containing protein</fullName>
    </recommendedName>
</protein>
<evidence type="ECO:0008006" key="4">
    <source>
        <dbReference type="Google" id="ProtNLM"/>
    </source>
</evidence>
<dbReference type="EMBL" id="NVUU01000061">
    <property type="protein sequence ID" value="PCI93463.1"/>
    <property type="molecule type" value="Genomic_DNA"/>
</dbReference>
<accession>A0A2A4YF78</accession>
<proteinExistence type="predicted"/>
<feature type="chain" id="PRO_5013014843" description="DUF3347 domain-containing protein" evidence="1">
    <location>
        <begin position="22"/>
        <end position="236"/>
    </location>
</feature>
<feature type="signal peptide" evidence="1">
    <location>
        <begin position="1"/>
        <end position="21"/>
    </location>
</feature>
<dbReference type="Proteomes" id="UP000217838">
    <property type="component" value="Unassembled WGS sequence"/>
</dbReference>
<comment type="caution">
    <text evidence="2">The sequence shown here is derived from an EMBL/GenBank/DDBJ whole genome shotgun (WGS) entry which is preliminary data.</text>
</comment>
<organism evidence="2 3">
    <name type="scientific">Aerophobetes bacterium</name>
    <dbReference type="NCBI Taxonomy" id="2030807"/>
    <lineage>
        <taxon>Bacteria</taxon>
        <taxon>Candidatus Aerophobota</taxon>
    </lineage>
</organism>
<gene>
    <name evidence="2" type="ORF">COB11_05305</name>
</gene>
<keyword evidence="1" id="KW-0732">Signal</keyword>
<reference evidence="3" key="1">
    <citation type="submission" date="2017-08" db="EMBL/GenBank/DDBJ databases">
        <title>A dynamic microbial community with high functional redundancy inhabits the cold, oxic subseafloor aquifer.</title>
        <authorList>
            <person name="Tully B.J."/>
            <person name="Wheat C.G."/>
            <person name="Glazer B.T."/>
            <person name="Huber J.A."/>
        </authorList>
    </citation>
    <scope>NUCLEOTIDE SEQUENCE [LARGE SCALE GENOMIC DNA]</scope>
</reference>
<sequence>MIYRKLLSLFMFALLTSASFATECECAHECALNCSTESEQYDVQEEKFIHLKELMFEKIKDKANDFEEIRNSDDQFVEKCIRYSGIMFPLQMSAFKESGLGDSPQDLCKFFFKCGRTEKAKKRDLEIFDYTAEKSFGKVDKNPLSKELVDQISARVTEEFSKPEFTSQLQELLKNGSTDSANCAEFSDFMKVTLRLTLEKHLEILSEFGLDGEEGYLRYTRGLCEHRTLWPCKKSS</sequence>
<evidence type="ECO:0000313" key="3">
    <source>
        <dbReference type="Proteomes" id="UP000217838"/>
    </source>
</evidence>
<name>A0A2A4YF78_UNCAE</name>
<dbReference type="AlphaFoldDB" id="A0A2A4YF78"/>
<evidence type="ECO:0000256" key="1">
    <source>
        <dbReference type="SAM" id="SignalP"/>
    </source>
</evidence>